<keyword evidence="4" id="KW-1185">Reference proteome</keyword>
<proteinExistence type="predicted"/>
<dbReference type="AlphaFoldDB" id="A0A855XX06"/>
<sequence length="159" mass="18251">MVNDAGVLKNSHMKFFKSPRNFNVEAGDYFKNFVVNESGLKMYDLIKREHLLAIFLSIDCPTCEDSLHIIDSYSLKKPDVNIAVFINADDVTTQLLNDYYKGRIFISSVGKERMKDELQVFSFPRGFMLNKYGQVLRSEVCGADFAMDMLLMPLRKLSI</sequence>
<dbReference type="EMBL" id="QLLI01000007">
    <property type="protein sequence ID" value="RAI94554.1"/>
    <property type="molecule type" value="Genomic_DNA"/>
</dbReference>
<dbReference type="Proteomes" id="UP000247078">
    <property type="component" value="Unassembled WGS sequence"/>
</dbReference>
<protein>
    <recommendedName>
        <fullName evidence="5">AhpC/TSA family protein</fullName>
    </recommendedName>
</protein>
<reference evidence="1 3" key="1">
    <citation type="submission" date="2018-05" db="EMBL/GenBank/DDBJ databases">
        <title>Freshwater and sediment microbial communities from various areas in North America, analyzing microbe dynamics in response to fracking.</title>
        <authorList>
            <person name="Lamendella R."/>
        </authorList>
    </citation>
    <scope>NUCLEOTIDE SEQUENCE [LARGE SCALE GENOMIC DNA]</scope>
    <source>
        <strain evidence="1 3">DB-3</strain>
        <strain evidence="2 4">NG-13</strain>
    </source>
</reference>
<evidence type="ECO:0000313" key="3">
    <source>
        <dbReference type="Proteomes" id="UP000247078"/>
    </source>
</evidence>
<dbReference type="EMBL" id="QGTZ01000004">
    <property type="protein sequence ID" value="PWW42293.1"/>
    <property type="molecule type" value="Genomic_DNA"/>
</dbReference>
<organism evidence="1 3">
    <name type="scientific">Paenibacillus pabuli</name>
    <dbReference type="NCBI Taxonomy" id="1472"/>
    <lineage>
        <taxon>Bacteria</taxon>
        <taxon>Bacillati</taxon>
        <taxon>Bacillota</taxon>
        <taxon>Bacilli</taxon>
        <taxon>Bacillales</taxon>
        <taxon>Paenibacillaceae</taxon>
        <taxon>Paenibacillus</taxon>
    </lineage>
</organism>
<evidence type="ECO:0008006" key="5">
    <source>
        <dbReference type="Google" id="ProtNLM"/>
    </source>
</evidence>
<evidence type="ECO:0000313" key="2">
    <source>
        <dbReference type="EMBL" id="RAI94554.1"/>
    </source>
</evidence>
<evidence type="ECO:0000313" key="1">
    <source>
        <dbReference type="EMBL" id="PWW42293.1"/>
    </source>
</evidence>
<evidence type="ECO:0000313" key="4">
    <source>
        <dbReference type="Proteomes" id="UP000248827"/>
    </source>
</evidence>
<gene>
    <name evidence="2" type="ORF">DET54_10789</name>
    <name evidence="1" type="ORF">DET56_104352</name>
</gene>
<name>A0A855XX06_9BACL</name>
<comment type="caution">
    <text evidence="1">The sequence shown here is derived from an EMBL/GenBank/DDBJ whole genome shotgun (WGS) entry which is preliminary data.</text>
</comment>
<accession>A0A855XX06</accession>
<dbReference type="RefSeq" id="WP_109999301.1">
    <property type="nucleotide sequence ID" value="NZ_QGTZ01000004.1"/>
</dbReference>
<dbReference type="Proteomes" id="UP000248827">
    <property type="component" value="Unassembled WGS sequence"/>
</dbReference>